<protein>
    <submittedName>
        <fullName evidence="2">Uncharacterized protein</fullName>
    </submittedName>
</protein>
<name>A0AAG5CZP7_ANOAO</name>
<dbReference type="Proteomes" id="UP000075880">
    <property type="component" value="Unassembled WGS sequence"/>
</dbReference>
<feature type="compositionally biased region" description="Low complexity" evidence="1">
    <location>
        <begin position="67"/>
        <end position="77"/>
    </location>
</feature>
<proteinExistence type="predicted"/>
<accession>A0AAG5CZP7</accession>
<feature type="region of interest" description="Disordered" evidence="1">
    <location>
        <begin position="54"/>
        <end position="77"/>
    </location>
</feature>
<evidence type="ECO:0000256" key="1">
    <source>
        <dbReference type="SAM" id="MobiDB-lite"/>
    </source>
</evidence>
<evidence type="ECO:0000313" key="2">
    <source>
        <dbReference type="EnsemblMetazoa" id="ENSAATROPP003878"/>
    </source>
</evidence>
<keyword evidence="3" id="KW-1185">Reference proteome</keyword>
<sequence length="149" mass="15493">MTSLGSSKHQYNKVALAAIVFLLTTMIDVREQTMLPDHSITTVDLLDPMQVTQNSRVQSATMPSTESPASHAASSGAAFSPTLPVTSIQQPVPSFPSASLVAEESLVHSVASITSSTVAFGTTHDSVTTLDMLASGTQSSQISETDSPG</sequence>
<reference evidence="2" key="1">
    <citation type="submission" date="2024-04" db="UniProtKB">
        <authorList>
            <consortium name="EnsemblMetazoa"/>
        </authorList>
    </citation>
    <scope>IDENTIFICATION</scope>
    <source>
        <strain evidence="2">EBRO</strain>
    </source>
</reference>
<feature type="compositionally biased region" description="Polar residues" evidence="1">
    <location>
        <begin position="54"/>
        <end position="66"/>
    </location>
</feature>
<dbReference type="AlphaFoldDB" id="A0AAG5CZP7"/>
<organism evidence="2 3">
    <name type="scientific">Anopheles atroparvus</name>
    <name type="common">European mosquito</name>
    <dbReference type="NCBI Taxonomy" id="41427"/>
    <lineage>
        <taxon>Eukaryota</taxon>
        <taxon>Metazoa</taxon>
        <taxon>Ecdysozoa</taxon>
        <taxon>Arthropoda</taxon>
        <taxon>Hexapoda</taxon>
        <taxon>Insecta</taxon>
        <taxon>Pterygota</taxon>
        <taxon>Neoptera</taxon>
        <taxon>Endopterygota</taxon>
        <taxon>Diptera</taxon>
        <taxon>Nematocera</taxon>
        <taxon>Culicoidea</taxon>
        <taxon>Culicidae</taxon>
        <taxon>Anophelinae</taxon>
        <taxon>Anopheles</taxon>
    </lineage>
</organism>
<evidence type="ECO:0000313" key="3">
    <source>
        <dbReference type="Proteomes" id="UP000075880"/>
    </source>
</evidence>
<dbReference type="EnsemblMetazoa" id="ENSAATROPT004043">
    <property type="protein sequence ID" value="ENSAATROPP003878"/>
    <property type="gene ID" value="ENSAATROPG003203"/>
</dbReference>